<reference evidence="4" key="2">
    <citation type="submission" date="2013-12" db="EMBL/GenBank/DDBJ databases">
        <authorList>
            <person name="Yu Y."/>
            <person name="Lee S."/>
            <person name="de Baynast K."/>
            <person name="Wissotski M."/>
            <person name="Liu L."/>
            <person name="Talag J."/>
            <person name="Goicoechea J."/>
            <person name="Angelova A."/>
            <person name="Jetty R."/>
            <person name="Kudrna D."/>
            <person name="Golser W."/>
            <person name="Rivera L."/>
            <person name="Zhang J."/>
            <person name="Wing R."/>
        </authorList>
    </citation>
    <scope>NUCLEOTIDE SEQUENCE</scope>
</reference>
<dbReference type="Gramene" id="LPERR12G01600.4">
    <property type="protein sequence ID" value="LPERR12G01600.4"/>
    <property type="gene ID" value="LPERR12G01600"/>
</dbReference>
<dbReference type="PROSITE" id="PS51335">
    <property type="entry name" value="ELMO"/>
    <property type="match status" value="1"/>
</dbReference>
<dbReference type="EnsemblPlants" id="LPERR12G01600.4">
    <property type="protein sequence ID" value="LPERR12G01600.4"/>
    <property type="gene ID" value="LPERR12G01600"/>
</dbReference>
<name>A0A0D9XWG6_9ORYZ</name>
<evidence type="ECO:0000256" key="1">
    <source>
        <dbReference type="SAM" id="MobiDB-lite"/>
    </source>
</evidence>
<evidence type="ECO:0000313" key="4">
    <source>
        <dbReference type="Proteomes" id="UP000032180"/>
    </source>
</evidence>
<evidence type="ECO:0000259" key="2">
    <source>
        <dbReference type="PROSITE" id="PS51335"/>
    </source>
</evidence>
<accession>A0A0D9XWG6</accession>
<protein>
    <recommendedName>
        <fullName evidence="2">ELMO domain-containing protein</fullName>
    </recommendedName>
</protein>
<sequence length="338" mass="38395">MAVFREGPLSNQNYWLGLGGSKRRLCRSLLFSDLNPSPCAVDGEGKEQGGNRIGSRSPRERLASTTTRKVPHTADIDRSEKQMETIIPDSVREPLLGNSVHESKSERYEPDMQPDLWDGKRQEHLGWMHLISSFICRSVRRIGNAISQIGSLLARFFSWSFASHGSNNGQAVLVDLSPLQEGRLRFLRQRLSVPFDSSSVTHQYVSLNHEELLPMNVVGLLHKADGKRAEWEYPFAVAGNYSLYLFHFFVGKMTTKASSQFVQQLTEDEMAFDNLFCVAFQMLDAQWLTRQASYMEFNDVLKSTRIQLEQELSIGRISTVKEMPSFRLLKSYTGAAFK</sequence>
<feature type="domain" description="ELMO" evidence="2">
    <location>
        <begin position="168"/>
        <end position="312"/>
    </location>
</feature>
<dbReference type="InterPro" id="IPR006816">
    <property type="entry name" value="ELMO_dom"/>
</dbReference>
<dbReference type="PANTHER" id="PTHR12771:SF43">
    <property type="entry name" value="OS12G0126200 PROTEIN"/>
    <property type="match status" value="1"/>
</dbReference>
<dbReference type="Pfam" id="PF04727">
    <property type="entry name" value="ELMO_CED12"/>
    <property type="match status" value="1"/>
</dbReference>
<proteinExistence type="predicted"/>
<organism evidence="3 4">
    <name type="scientific">Leersia perrieri</name>
    <dbReference type="NCBI Taxonomy" id="77586"/>
    <lineage>
        <taxon>Eukaryota</taxon>
        <taxon>Viridiplantae</taxon>
        <taxon>Streptophyta</taxon>
        <taxon>Embryophyta</taxon>
        <taxon>Tracheophyta</taxon>
        <taxon>Spermatophyta</taxon>
        <taxon>Magnoliopsida</taxon>
        <taxon>Liliopsida</taxon>
        <taxon>Poales</taxon>
        <taxon>Poaceae</taxon>
        <taxon>BOP clade</taxon>
        <taxon>Oryzoideae</taxon>
        <taxon>Oryzeae</taxon>
        <taxon>Oryzinae</taxon>
        <taxon>Leersia</taxon>
    </lineage>
</organism>
<dbReference type="PANTHER" id="PTHR12771">
    <property type="entry name" value="ENGULFMENT AND CELL MOTILITY"/>
    <property type="match status" value="1"/>
</dbReference>
<reference evidence="3" key="3">
    <citation type="submission" date="2015-04" db="UniProtKB">
        <authorList>
            <consortium name="EnsemblPlants"/>
        </authorList>
    </citation>
    <scope>IDENTIFICATION</scope>
</reference>
<dbReference type="Proteomes" id="UP000032180">
    <property type="component" value="Chromosome 12"/>
</dbReference>
<dbReference type="InterPro" id="IPR050868">
    <property type="entry name" value="ELMO_domain-containing"/>
</dbReference>
<feature type="region of interest" description="Disordered" evidence="1">
    <location>
        <begin position="37"/>
        <end position="72"/>
    </location>
</feature>
<dbReference type="AlphaFoldDB" id="A0A0D9XWG6"/>
<evidence type="ECO:0000313" key="3">
    <source>
        <dbReference type="EnsemblPlants" id="LPERR12G01600.4"/>
    </source>
</evidence>
<keyword evidence="4" id="KW-1185">Reference proteome</keyword>
<reference evidence="3 4" key="1">
    <citation type="submission" date="2012-08" db="EMBL/GenBank/DDBJ databases">
        <title>Oryza genome evolution.</title>
        <authorList>
            <person name="Wing R.A."/>
        </authorList>
    </citation>
    <scope>NUCLEOTIDE SEQUENCE</scope>
</reference>